<dbReference type="AlphaFoldDB" id="A0A8D0D0F5"/>
<sequence length="150" mass="17415">AIILRHTPPPVNSQPVGNTEKSQMASIVTCLQPEELYLYFDFKLMYSVVLKRHQRIHTGEKPYSCDLCGKTFSYSGNLKSHRRVHTGEKPYWCEQCGKTFSHSSHLKKHQRVHTGEKPYSCDLCGKTFSHNSNLKRHQLVHKNPHRCLLR</sequence>
<dbReference type="GO" id="GO:0005667">
    <property type="term" value="C:transcription regulator complex"/>
    <property type="evidence" value="ECO:0007669"/>
    <property type="project" value="TreeGrafter"/>
</dbReference>
<keyword evidence="10" id="KW-0539">Nucleus</keyword>
<evidence type="ECO:0000313" key="14">
    <source>
        <dbReference type="Proteomes" id="UP000694568"/>
    </source>
</evidence>
<evidence type="ECO:0000256" key="10">
    <source>
        <dbReference type="ARBA" id="ARBA00023242"/>
    </source>
</evidence>
<dbReference type="SMART" id="SM00355">
    <property type="entry name" value="ZnF_C2H2"/>
    <property type="match status" value="3"/>
</dbReference>
<organism evidence="13 14">
    <name type="scientific">Sander lucioperca</name>
    <name type="common">Pike-perch</name>
    <name type="synonym">Perca lucioperca</name>
    <dbReference type="NCBI Taxonomy" id="283035"/>
    <lineage>
        <taxon>Eukaryota</taxon>
        <taxon>Metazoa</taxon>
        <taxon>Chordata</taxon>
        <taxon>Craniata</taxon>
        <taxon>Vertebrata</taxon>
        <taxon>Euteleostomi</taxon>
        <taxon>Actinopterygii</taxon>
        <taxon>Neopterygii</taxon>
        <taxon>Teleostei</taxon>
        <taxon>Neoteleostei</taxon>
        <taxon>Acanthomorphata</taxon>
        <taxon>Eupercaria</taxon>
        <taxon>Perciformes</taxon>
        <taxon>Percoidei</taxon>
        <taxon>Percidae</taxon>
        <taxon>Luciopercinae</taxon>
        <taxon>Sander</taxon>
    </lineage>
</organism>
<comment type="similarity">
    <text evidence="2">Belongs to the krueppel C2H2-type zinc-finger protein family.</text>
</comment>
<evidence type="ECO:0000256" key="6">
    <source>
        <dbReference type="ARBA" id="ARBA00022833"/>
    </source>
</evidence>
<name>A0A8D0D0F5_SANLU</name>
<dbReference type="GO" id="GO:0000785">
    <property type="term" value="C:chromatin"/>
    <property type="evidence" value="ECO:0007669"/>
    <property type="project" value="TreeGrafter"/>
</dbReference>
<keyword evidence="4" id="KW-0677">Repeat</keyword>
<keyword evidence="6" id="KW-0862">Zinc</keyword>
<dbReference type="Ensembl" id="ENSSLUT00000030137.1">
    <property type="protein sequence ID" value="ENSSLUP00000029204.1"/>
    <property type="gene ID" value="ENSSLUG00000013164.1"/>
</dbReference>
<dbReference type="PANTHER" id="PTHR14003:SF23">
    <property type="entry name" value="ZINC FINGER PROTEIN 143"/>
    <property type="match status" value="1"/>
</dbReference>
<evidence type="ECO:0000313" key="13">
    <source>
        <dbReference type="Ensembl" id="ENSSLUP00000029204.1"/>
    </source>
</evidence>
<dbReference type="GO" id="GO:0031519">
    <property type="term" value="C:PcG protein complex"/>
    <property type="evidence" value="ECO:0007669"/>
    <property type="project" value="TreeGrafter"/>
</dbReference>
<dbReference type="GO" id="GO:0000981">
    <property type="term" value="F:DNA-binding transcription factor activity, RNA polymerase II-specific"/>
    <property type="evidence" value="ECO:0007669"/>
    <property type="project" value="TreeGrafter"/>
</dbReference>
<dbReference type="InterPro" id="IPR036236">
    <property type="entry name" value="Znf_C2H2_sf"/>
</dbReference>
<feature type="domain" description="C2H2-type" evidence="12">
    <location>
        <begin position="91"/>
        <end position="118"/>
    </location>
</feature>
<evidence type="ECO:0000256" key="11">
    <source>
        <dbReference type="PROSITE-ProRule" id="PRU00042"/>
    </source>
</evidence>
<evidence type="ECO:0000256" key="1">
    <source>
        <dbReference type="ARBA" id="ARBA00004123"/>
    </source>
</evidence>
<evidence type="ECO:0000256" key="8">
    <source>
        <dbReference type="ARBA" id="ARBA00023125"/>
    </source>
</evidence>
<evidence type="ECO:0000256" key="9">
    <source>
        <dbReference type="ARBA" id="ARBA00023163"/>
    </source>
</evidence>
<keyword evidence="8" id="KW-0238">DNA-binding</keyword>
<comment type="subcellular location">
    <subcellularLocation>
        <location evidence="1">Nucleus</location>
    </subcellularLocation>
</comment>
<protein>
    <recommendedName>
        <fullName evidence="12">C2H2-type domain-containing protein</fullName>
    </recommendedName>
</protein>
<dbReference type="Proteomes" id="UP000694568">
    <property type="component" value="Unplaced"/>
</dbReference>
<keyword evidence="14" id="KW-1185">Reference proteome</keyword>
<dbReference type="InterPro" id="IPR013087">
    <property type="entry name" value="Znf_C2H2_type"/>
</dbReference>
<dbReference type="PANTHER" id="PTHR14003">
    <property type="entry name" value="TRANSCRIPTIONAL REPRESSOR PROTEIN YY"/>
    <property type="match status" value="1"/>
</dbReference>
<reference evidence="13" key="1">
    <citation type="submission" date="2025-08" db="UniProtKB">
        <authorList>
            <consortium name="Ensembl"/>
        </authorList>
    </citation>
    <scope>IDENTIFICATION</scope>
</reference>
<accession>A0A8D0D0F5</accession>
<feature type="domain" description="C2H2-type" evidence="12">
    <location>
        <begin position="119"/>
        <end position="146"/>
    </location>
</feature>
<dbReference type="FunFam" id="3.30.160.60:FF:001174">
    <property type="entry name" value="zinc finger protein 527 isoform X1"/>
    <property type="match status" value="1"/>
</dbReference>
<evidence type="ECO:0000256" key="3">
    <source>
        <dbReference type="ARBA" id="ARBA00022723"/>
    </source>
</evidence>
<proteinExistence type="inferred from homology"/>
<keyword evidence="3" id="KW-0479">Metal-binding</keyword>
<dbReference type="GO" id="GO:0000978">
    <property type="term" value="F:RNA polymerase II cis-regulatory region sequence-specific DNA binding"/>
    <property type="evidence" value="ECO:0007669"/>
    <property type="project" value="TreeGrafter"/>
</dbReference>
<evidence type="ECO:0000256" key="7">
    <source>
        <dbReference type="ARBA" id="ARBA00023015"/>
    </source>
</evidence>
<evidence type="ECO:0000256" key="5">
    <source>
        <dbReference type="ARBA" id="ARBA00022771"/>
    </source>
</evidence>
<dbReference type="SUPFAM" id="SSF57667">
    <property type="entry name" value="beta-beta-alpha zinc fingers"/>
    <property type="match status" value="2"/>
</dbReference>
<keyword evidence="7" id="KW-0805">Transcription regulation</keyword>
<dbReference type="PROSITE" id="PS50157">
    <property type="entry name" value="ZINC_FINGER_C2H2_2"/>
    <property type="match status" value="3"/>
</dbReference>
<keyword evidence="5 11" id="KW-0863">Zinc-finger</keyword>
<evidence type="ECO:0000259" key="12">
    <source>
        <dbReference type="PROSITE" id="PS50157"/>
    </source>
</evidence>
<dbReference type="PROSITE" id="PS00028">
    <property type="entry name" value="ZINC_FINGER_C2H2_1"/>
    <property type="match status" value="3"/>
</dbReference>
<feature type="domain" description="C2H2-type" evidence="12">
    <location>
        <begin position="63"/>
        <end position="90"/>
    </location>
</feature>
<evidence type="ECO:0000256" key="4">
    <source>
        <dbReference type="ARBA" id="ARBA00022737"/>
    </source>
</evidence>
<dbReference type="Gene3D" id="3.30.160.60">
    <property type="entry name" value="Classic Zinc Finger"/>
    <property type="match status" value="4"/>
</dbReference>
<dbReference type="Pfam" id="PF13465">
    <property type="entry name" value="zf-H2C2_2"/>
    <property type="match status" value="1"/>
</dbReference>
<dbReference type="Pfam" id="PF00096">
    <property type="entry name" value="zf-C2H2"/>
    <property type="match status" value="2"/>
</dbReference>
<keyword evidence="9" id="KW-0804">Transcription</keyword>
<dbReference type="FunFam" id="3.30.160.60:FF:002357">
    <property type="entry name" value="Zinc finger protein 782"/>
    <property type="match status" value="1"/>
</dbReference>
<dbReference type="GO" id="GO:0008270">
    <property type="term" value="F:zinc ion binding"/>
    <property type="evidence" value="ECO:0007669"/>
    <property type="project" value="UniProtKB-KW"/>
</dbReference>
<reference evidence="13" key="2">
    <citation type="submission" date="2025-09" db="UniProtKB">
        <authorList>
            <consortium name="Ensembl"/>
        </authorList>
    </citation>
    <scope>IDENTIFICATION</scope>
</reference>
<evidence type="ECO:0000256" key="2">
    <source>
        <dbReference type="ARBA" id="ARBA00006991"/>
    </source>
</evidence>
<dbReference type="FunFam" id="3.30.160.60:FF:002343">
    <property type="entry name" value="Zinc finger protein 33A"/>
    <property type="match status" value="1"/>
</dbReference>
<dbReference type="GeneTree" id="ENSGT01150000286934"/>